<feature type="domain" description="tRNA uridine 5-carboxymethylaminomethyl modification enzyme C-terminal subdomain" evidence="12">
    <location>
        <begin position="556"/>
        <end position="627"/>
    </location>
</feature>
<feature type="binding site" evidence="11">
    <location>
        <position position="179"/>
    </location>
    <ligand>
        <name>FAD</name>
        <dbReference type="ChEBI" id="CHEBI:57692"/>
    </ligand>
</feature>
<dbReference type="GO" id="GO:0002098">
    <property type="term" value="P:tRNA wobble uridine modification"/>
    <property type="evidence" value="ECO:0007669"/>
    <property type="project" value="InterPro"/>
</dbReference>
<dbReference type="OrthoDB" id="9815560at2"/>
<dbReference type="GO" id="GO:0050660">
    <property type="term" value="F:flavin adenine dinucleotide binding"/>
    <property type="evidence" value="ECO:0007669"/>
    <property type="project" value="UniProtKB-UniRule"/>
</dbReference>
<evidence type="ECO:0000256" key="7">
    <source>
        <dbReference type="ARBA" id="ARBA00022827"/>
    </source>
</evidence>
<feature type="binding site" evidence="11">
    <location>
        <position position="403"/>
    </location>
    <ligand>
        <name>FAD</name>
        <dbReference type="ChEBI" id="CHEBI:57692"/>
    </ligand>
</feature>
<dbReference type="GO" id="GO:0030488">
    <property type="term" value="P:tRNA methylation"/>
    <property type="evidence" value="ECO:0007669"/>
    <property type="project" value="TreeGrafter"/>
</dbReference>
<evidence type="ECO:0000256" key="3">
    <source>
        <dbReference type="ARBA" id="ARBA00007653"/>
    </source>
</evidence>
<dbReference type="AlphaFoldDB" id="A0A0G3EEZ1"/>
<dbReference type="PROSITE" id="PS01281">
    <property type="entry name" value="GIDA_2"/>
    <property type="match status" value="1"/>
</dbReference>
<sequence length="634" mass="70239">MNQASYEVLVVGGGHAGVEAALAAARLGGRVALVTLSRDSIGRMSCNPSIGGIAKSHIVCEIDALGGEMARNTDYTGIQYRTLNTRKGPAVQAHRVQNDKQAYPRRLQAVIDAVSSLDVFEEEVTALWIKDARLRGVCTARSGVIAAETVVLTAGTFLGARVLIGHQSRAEGRFGDPASDQLAASLRALGLSMDRLKTGTPPRLHKDSIDYAKLKPQPGFEPPPFFSLAARKERDRWFHVEHSGERERARCAMFHVEHESSEMAPWVPGSGQIPCWLGETNERTHEIIRENLEKSSLYGGQVTGTGVRYCPSIEDKIVKFPDRNAHHVFVEPEGRGNPRVYPNGTSNSLPVEVQEEMIHSIRGLERAEFIRPGYAIEYDFVDPTQLNHSLETREVENLFCAGQINGTTGYEEAAGQGFVAGVNALRKVRGADPVLLGRDEAYIGVLIDDLVTRGTDEPYRMFTSRAEYRLLLRQDNARFRLRALAEEIGLVRPEVLRETDGLESAVSAEMERLETTFRGQSSLAQLLRRPENTYEDLPERDAGLSSEAARQVEIRIKYGGYIQRELDKLKRARPLEEVAIPGGIDYRGIAAFRYEAAEKLDRIRPETLAQAARIPGVNPPDIAILQMHIRRMTG</sequence>
<reference evidence="14" key="1">
    <citation type="submission" date="2015-02" db="EMBL/GenBank/DDBJ databases">
        <title>Description and complete genome sequence of the first cultured representative of the subdivision 5 of the Verrucomicrobia phylum.</title>
        <authorList>
            <person name="Spring S."/>
            <person name="Bunk B."/>
            <person name="Sproer C."/>
            <person name="Klenk H.-P."/>
        </authorList>
    </citation>
    <scope>NUCLEOTIDE SEQUENCE [LARGE SCALE GENOMIC DNA]</scope>
    <source>
        <strain evidence="14">L21-Fru-AB</strain>
    </source>
</reference>
<dbReference type="Pfam" id="PF13932">
    <property type="entry name" value="SAM_GIDA_C"/>
    <property type="match status" value="1"/>
</dbReference>
<comment type="function">
    <text evidence="2 11">NAD-binding protein involved in the addition of a carboxymethylaminomethyl (cmnm) group at the wobble position (U34) of certain tRNAs, forming tRNA-cmnm(5)s(2)U34.</text>
</comment>
<dbReference type="PANTHER" id="PTHR11806">
    <property type="entry name" value="GLUCOSE INHIBITED DIVISION PROTEIN A"/>
    <property type="match status" value="1"/>
</dbReference>
<dbReference type="Pfam" id="PF01134">
    <property type="entry name" value="GIDA"/>
    <property type="match status" value="2"/>
</dbReference>
<organism evidence="13 14">
    <name type="scientific">Kiritimatiella glycovorans</name>
    <dbReference type="NCBI Taxonomy" id="1307763"/>
    <lineage>
        <taxon>Bacteria</taxon>
        <taxon>Pseudomonadati</taxon>
        <taxon>Kiritimatiellota</taxon>
        <taxon>Kiritimatiellia</taxon>
        <taxon>Kiritimatiellales</taxon>
        <taxon>Kiritimatiellaceae</taxon>
        <taxon>Kiritimatiella</taxon>
    </lineage>
</organism>
<comment type="cofactor">
    <cofactor evidence="1 11">
        <name>FAD</name>
        <dbReference type="ChEBI" id="CHEBI:57692"/>
    </cofactor>
</comment>
<dbReference type="InterPro" id="IPR047001">
    <property type="entry name" value="MnmG_C_subdom"/>
</dbReference>
<dbReference type="HAMAP" id="MF_00129">
    <property type="entry name" value="MnmG_GidA"/>
    <property type="match status" value="1"/>
</dbReference>
<evidence type="ECO:0000256" key="8">
    <source>
        <dbReference type="ARBA" id="ARBA00023027"/>
    </source>
</evidence>
<evidence type="ECO:0000256" key="10">
    <source>
        <dbReference type="ARBA" id="ARBA00031800"/>
    </source>
</evidence>
<dbReference type="Pfam" id="PF21680">
    <property type="entry name" value="GIDA_C_1st"/>
    <property type="match status" value="1"/>
</dbReference>
<protein>
    <recommendedName>
        <fullName evidence="4 11">tRNA uridine 5-carboxymethylaminomethyl modification enzyme MnmG</fullName>
    </recommendedName>
    <alternativeName>
        <fullName evidence="10 11">Glucose-inhibited division protein A</fullName>
    </alternativeName>
</protein>
<name>A0A0G3EEZ1_9BACT</name>
<evidence type="ECO:0000256" key="2">
    <source>
        <dbReference type="ARBA" id="ARBA00003717"/>
    </source>
</evidence>
<dbReference type="InterPro" id="IPR026904">
    <property type="entry name" value="MnmG_C"/>
</dbReference>
<dbReference type="Gene3D" id="1.10.10.1800">
    <property type="entry name" value="tRNA uridine 5-carboxymethylaminomethyl modification enzyme MnmG/GidA"/>
    <property type="match status" value="1"/>
</dbReference>
<dbReference type="SMART" id="SM01228">
    <property type="entry name" value="GIDA_assoc_3"/>
    <property type="match status" value="1"/>
</dbReference>
<evidence type="ECO:0000256" key="9">
    <source>
        <dbReference type="ARBA" id="ARBA00025948"/>
    </source>
</evidence>
<keyword evidence="11" id="KW-0963">Cytoplasm</keyword>
<proteinExistence type="inferred from homology"/>
<reference evidence="13 14" key="2">
    <citation type="journal article" date="2016" name="ISME J.">
        <title>Characterization of the first cultured representative of Verrucomicrobia subdivision 5 indicates the proposal of a novel phylum.</title>
        <authorList>
            <person name="Spring S."/>
            <person name="Bunk B."/>
            <person name="Sproer C."/>
            <person name="Schumann P."/>
            <person name="Rohde M."/>
            <person name="Tindall B.J."/>
            <person name="Klenk H.P."/>
        </authorList>
    </citation>
    <scope>NUCLEOTIDE SEQUENCE [LARGE SCALE GENOMIC DNA]</scope>
    <source>
        <strain evidence="13 14">L21-Fru-AB</strain>
    </source>
</reference>
<dbReference type="FunFam" id="1.10.150.570:FF:000001">
    <property type="entry name" value="tRNA uridine 5-carboxymethylaminomethyl modification enzyme MnmG"/>
    <property type="match status" value="1"/>
</dbReference>
<evidence type="ECO:0000256" key="6">
    <source>
        <dbReference type="ARBA" id="ARBA00022694"/>
    </source>
</evidence>
<dbReference type="GO" id="GO:0005829">
    <property type="term" value="C:cytosol"/>
    <property type="evidence" value="ECO:0007669"/>
    <property type="project" value="TreeGrafter"/>
</dbReference>
<dbReference type="InterPro" id="IPR020595">
    <property type="entry name" value="MnmG-rel_CS"/>
</dbReference>
<evidence type="ECO:0000313" key="14">
    <source>
        <dbReference type="Proteomes" id="UP000035268"/>
    </source>
</evidence>
<feature type="binding site" evidence="11">
    <location>
        <begin position="306"/>
        <end position="320"/>
    </location>
    <ligand>
        <name>NAD(+)</name>
        <dbReference type="ChEBI" id="CHEBI:57540"/>
    </ligand>
</feature>
<dbReference type="PROSITE" id="PS01280">
    <property type="entry name" value="GIDA_1"/>
    <property type="match status" value="1"/>
</dbReference>
<dbReference type="InterPro" id="IPR049312">
    <property type="entry name" value="GIDA_C_N"/>
</dbReference>
<comment type="subunit">
    <text evidence="9 11">Homodimer. Heterotetramer of two MnmE and two MnmG subunits.</text>
</comment>
<dbReference type="RefSeq" id="WP_052880761.1">
    <property type="nucleotide sequence ID" value="NZ_CP010904.1"/>
</dbReference>
<comment type="similarity">
    <text evidence="3 11">Belongs to the MnmG family.</text>
</comment>
<dbReference type="PANTHER" id="PTHR11806:SF0">
    <property type="entry name" value="PROTEIN MTO1 HOMOLOG, MITOCHONDRIAL"/>
    <property type="match status" value="1"/>
</dbReference>
<dbReference type="STRING" id="1307763.L21SP4_00025"/>
<keyword evidence="6 11" id="KW-0819">tRNA processing</keyword>
<dbReference type="Gene3D" id="1.10.150.570">
    <property type="entry name" value="GidA associated domain, C-terminal subdomain"/>
    <property type="match status" value="1"/>
</dbReference>
<keyword evidence="7 11" id="KW-0274">FAD</keyword>
<evidence type="ECO:0000256" key="5">
    <source>
        <dbReference type="ARBA" id="ARBA00022630"/>
    </source>
</evidence>
<dbReference type="InterPro" id="IPR002218">
    <property type="entry name" value="MnmG-rel"/>
</dbReference>
<evidence type="ECO:0000313" key="13">
    <source>
        <dbReference type="EMBL" id="AKJ63315.1"/>
    </source>
</evidence>
<feature type="binding site" evidence="11">
    <location>
        <position position="124"/>
    </location>
    <ligand>
        <name>FAD</name>
        <dbReference type="ChEBI" id="CHEBI:57692"/>
    </ligand>
</feature>
<dbReference type="InterPro" id="IPR004416">
    <property type="entry name" value="MnmG"/>
</dbReference>
<comment type="subcellular location">
    <subcellularLocation>
        <location evidence="11">Cytoplasm</location>
    </subcellularLocation>
</comment>
<evidence type="ECO:0000256" key="1">
    <source>
        <dbReference type="ARBA" id="ARBA00001974"/>
    </source>
</evidence>
<accession>A0A0G3EEZ1</accession>
<feature type="binding site" evidence="11">
    <location>
        <begin position="12"/>
        <end position="17"/>
    </location>
    <ligand>
        <name>FAD</name>
        <dbReference type="ChEBI" id="CHEBI:57692"/>
    </ligand>
</feature>
<keyword evidence="8 11" id="KW-0520">NAD</keyword>
<evidence type="ECO:0000256" key="11">
    <source>
        <dbReference type="HAMAP-Rule" id="MF_00129"/>
    </source>
</evidence>
<evidence type="ECO:0000256" key="4">
    <source>
        <dbReference type="ARBA" id="ARBA00020461"/>
    </source>
</evidence>
<evidence type="ECO:0000259" key="12">
    <source>
        <dbReference type="SMART" id="SM01228"/>
    </source>
</evidence>
<dbReference type="InterPro" id="IPR040131">
    <property type="entry name" value="MnmG_N"/>
</dbReference>
<dbReference type="Gene3D" id="3.50.50.60">
    <property type="entry name" value="FAD/NAD(P)-binding domain"/>
    <property type="match status" value="2"/>
</dbReference>
<dbReference type="PATRIC" id="fig|1609981.3.peg.27"/>
<dbReference type="FunFam" id="3.50.50.60:FF:000002">
    <property type="entry name" value="tRNA uridine 5-carboxymethylaminomethyl modification enzyme MnmG"/>
    <property type="match status" value="1"/>
</dbReference>
<dbReference type="EMBL" id="CP010904">
    <property type="protein sequence ID" value="AKJ63315.1"/>
    <property type="molecule type" value="Genomic_DNA"/>
</dbReference>
<keyword evidence="14" id="KW-1185">Reference proteome</keyword>
<dbReference type="SUPFAM" id="SSF51905">
    <property type="entry name" value="FAD/NAD(P)-binding domain"/>
    <property type="match status" value="1"/>
</dbReference>
<dbReference type="Proteomes" id="UP000035268">
    <property type="component" value="Chromosome"/>
</dbReference>
<gene>
    <name evidence="11 13" type="primary">mnmG</name>
    <name evidence="11" type="synonym">gidA</name>
    <name evidence="13" type="ORF">L21SP4_00025</name>
</gene>
<dbReference type="InterPro" id="IPR044920">
    <property type="entry name" value="MnmG_C_subdom_sf"/>
</dbReference>
<dbReference type="KEGG" id="vbl:L21SP4_00025"/>
<dbReference type="InterPro" id="IPR036188">
    <property type="entry name" value="FAD/NAD-bd_sf"/>
</dbReference>
<keyword evidence="5 11" id="KW-0285">Flavoprotein</keyword>